<organism evidence="1 2">
    <name type="scientific">Nitrogeniibacter mangrovi</name>
    <dbReference type="NCBI Taxonomy" id="2016596"/>
    <lineage>
        <taxon>Bacteria</taxon>
        <taxon>Pseudomonadati</taxon>
        <taxon>Pseudomonadota</taxon>
        <taxon>Betaproteobacteria</taxon>
        <taxon>Rhodocyclales</taxon>
        <taxon>Zoogloeaceae</taxon>
        <taxon>Nitrogeniibacter</taxon>
    </lineage>
</organism>
<dbReference type="SUPFAM" id="SSF52540">
    <property type="entry name" value="P-loop containing nucleoside triphosphate hydrolases"/>
    <property type="match status" value="1"/>
</dbReference>
<dbReference type="KEGG" id="azq:G3580_12545"/>
<dbReference type="AlphaFoldDB" id="A0A6C1B410"/>
<dbReference type="Proteomes" id="UP000501991">
    <property type="component" value="Chromosome"/>
</dbReference>
<dbReference type="InterPro" id="IPR027417">
    <property type="entry name" value="P-loop_NTPase"/>
</dbReference>
<name>A0A6C1B410_9RHOO</name>
<accession>A0A6C1B410</accession>
<dbReference type="RefSeq" id="WP_173766007.1">
    <property type="nucleotide sequence ID" value="NZ_CP048836.1"/>
</dbReference>
<keyword evidence="2" id="KW-1185">Reference proteome</keyword>
<evidence type="ECO:0000313" key="1">
    <source>
        <dbReference type="EMBL" id="QID18396.1"/>
    </source>
</evidence>
<dbReference type="EMBL" id="CP048836">
    <property type="protein sequence ID" value="QID18396.1"/>
    <property type="molecule type" value="Genomic_DNA"/>
</dbReference>
<dbReference type="Gene3D" id="3.40.50.300">
    <property type="entry name" value="P-loop containing nucleotide triphosphate hydrolases"/>
    <property type="match status" value="1"/>
</dbReference>
<sequence>MIDGREDQAAGLRRLFRKAPPTVVALFSTGHHAPTSAARAIERIGHQAHRVLVLDEAAGAASLGAVWGHPASGDLLLSLDDRQPVESLVLPVDGLMGRLPVTAAAMALPLLDDERRDRLLGAIRALQRRTRFMLVHASAQALDAPSPFVFAAPRRLLVVEATGRGVTEAYACLKSLAALGAGAVHVAVARARDRSDAQVMFARLEALVRERVGIPLAWVGEVERDDLAAALLQDAGRTPPAEAEAAFLRRLQGWRQGGLTALRV</sequence>
<protein>
    <submittedName>
        <fullName evidence="1">MinD/ParA family protein</fullName>
    </submittedName>
</protein>
<reference evidence="1 2" key="1">
    <citation type="submission" date="2020-02" db="EMBL/GenBank/DDBJ databases">
        <title>Nitrogenibacter mangrovi gen. nov., sp. nov. isolated from mangrove sediment, a denitrifying betaproteobacterium.</title>
        <authorList>
            <person name="Liao H."/>
            <person name="Tian Y."/>
        </authorList>
    </citation>
    <scope>NUCLEOTIDE SEQUENCE [LARGE SCALE GENOMIC DNA]</scope>
    <source>
        <strain evidence="1 2">M9-3-2</strain>
    </source>
</reference>
<proteinExistence type="predicted"/>
<evidence type="ECO:0000313" key="2">
    <source>
        <dbReference type="Proteomes" id="UP000501991"/>
    </source>
</evidence>
<gene>
    <name evidence="1" type="ORF">G3580_12545</name>
</gene>